<dbReference type="AlphaFoldDB" id="A0AA86YGG4"/>
<gene>
    <name evidence="1" type="ORF">PROSTU_04009</name>
</gene>
<protein>
    <submittedName>
        <fullName evidence="1">Uncharacterized protein</fullName>
    </submittedName>
</protein>
<organism evidence="1 2">
    <name type="scientific">Providencia stuartii ATCC 25827</name>
    <dbReference type="NCBI Taxonomy" id="471874"/>
    <lineage>
        <taxon>Bacteria</taxon>
        <taxon>Pseudomonadati</taxon>
        <taxon>Pseudomonadota</taxon>
        <taxon>Gammaproteobacteria</taxon>
        <taxon>Enterobacterales</taxon>
        <taxon>Morganellaceae</taxon>
        <taxon>Providencia</taxon>
    </lineage>
</organism>
<accession>A0AA86YGG4</accession>
<sequence length="60" mass="7321">MRFDDENSHEQYCHHFSMNRYSRHTTASFLVYLLNIAHGYRFHVSHFYCYAPAVFQSKRC</sequence>
<name>A0AA86YGG4_PROST</name>
<evidence type="ECO:0000313" key="2">
    <source>
        <dbReference type="Proteomes" id="UP000004506"/>
    </source>
</evidence>
<evidence type="ECO:0000313" key="1">
    <source>
        <dbReference type="EMBL" id="EDU58273.1"/>
    </source>
</evidence>
<comment type="caution">
    <text evidence="1">The sequence shown here is derived from an EMBL/GenBank/DDBJ whole genome shotgun (WGS) entry which is preliminary data.</text>
</comment>
<dbReference type="EMBL" id="ABJD02000102">
    <property type="protein sequence ID" value="EDU58273.1"/>
    <property type="molecule type" value="Genomic_DNA"/>
</dbReference>
<reference evidence="1 2" key="3">
    <citation type="submission" date="2008-05" db="EMBL/GenBank/DDBJ databases">
        <authorList>
            <person name="Fulton L."/>
            <person name="Clifton S."/>
            <person name="Fulton B."/>
            <person name="Xu J."/>
            <person name="Minx P."/>
            <person name="Pepin K.H."/>
            <person name="Johnson M."/>
            <person name="Thiruvilangam P."/>
            <person name="Bhonagiri V."/>
            <person name="Nash W.E."/>
            <person name="Mardis E.R."/>
            <person name="Wilson R.K."/>
        </authorList>
    </citation>
    <scope>NUCLEOTIDE SEQUENCE [LARGE SCALE GENOMIC DNA]</scope>
    <source>
        <strain evidence="1 2">ATCC 25827</strain>
    </source>
</reference>
<proteinExistence type="predicted"/>
<reference evidence="2" key="1">
    <citation type="submission" date="2008-04" db="EMBL/GenBank/DDBJ databases">
        <title>Draft genome sequence of Providencia stuartii (ATCC 25827).</title>
        <authorList>
            <person name="Sudarsanam P."/>
            <person name="Ley R."/>
            <person name="Guruge J."/>
            <person name="Turnbaugh P.J."/>
            <person name="Mahowald M."/>
            <person name="Liep D."/>
            <person name="Gordon J."/>
        </authorList>
    </citation>
    <scope>NUCLEOTIDE SEQUENCE [LARGE SCALE GENOMIC DNA]</scope>
    <source>
        <strain evidence="2">ATCC 25827</strain>
    </source>
</reference>
<dbReference type="Proteomes" id="UP000004506">
    <property type="component" value="Unassembled WGS sequence"/>
</dbReference>
<reference evidence="2" key="2">
    <citation type="submission" date="2008-04" db="EMBL/GenBank/DDBJ databases">
        <title>Draft genome sequence of Providencia stuartii(ATCC 25827).</title>
        <authorList>
            <person name="Sudarsanam P."/>
            <person name="Ley R."/>
            <person name="Guruge J."/>
            <person name="Turnbaugh P.J."/>
            <person name="Mahowald M."/>
            <person name="Liep D."/>
            <person name="Gordon J."/>
        </authorList>
    </citation>
    <scope>NUCLEOTIDE SEQUENCE [LARGE SCALE GENOMIC DNA]</scope>
    <source>
        <strain evidence="2">ATCC 25827</strain>
    </source>
</reference>